<comment type="caution">
    <text evidence="4">The sequence shown here is derived from an EMBL/GenBank/DDBJ whole genome shotgun (WGS) entry which is preliminary data.</text>
</comment>
<evidence type="ECO:0000259" key="2">
    <source>
        <dbReference type="Pfam" id="PF03972"/>
    </source>
</evidence>
<dbReference type="Gene3D" id="1.10.4100.10">
    <property type="entry name" value="2-methylcitrate dehydratase PrpD"/>
    <property type="match status" value="1"/>
</dbReference>
<proteinExistence type="inferred from homology"/>
<evidence type="ECO:0000313" key="5">
    <source>
        <dbReference type="Proteomes" id="UP001595713"/>
    </source>
</evidence>
<feature type="domain" description="MmgE/PrpD N-terminal" evidence="2">
    <location>
        <begin position="13"/>
        <end position="239"/>
    </location>
</feature>
<comment type="similarity">
    <text evidence="1">Belongs to the PrpD family.</text>
</comment>
<dbReference type="EMBL" id="JBHRXP010000007">
    <property type="protein sequence ID" value="MFC3581176.1"/>
    <property type="molecule type" value="Genomic_DNA"/>
</dbReference>
<dbReference type="InterPro" id="IPR005656">
    <property type="entry name" value="MmgE_PrpD"/>
</dbReference>
<sequence>MIATTALLDFAHAPHSLPAAVRADTERLLGDTLAVGAAGAASPAGRVVLAAVTGWGSGDDARALGVADRLPAPSAAFFNGFAIHCLEWDAVHEPAVVHALSVVTAAVGAAIDRRGGCDTAEALAAIAVGVDVASGLGIAATSALRFFRPATAGCIGAALAVARIEGLSRSQFDDVLGAAYSACAGTMQAHVEGSVALPLQVATAARAALCAVDLVRAGLTGPHDALEGPYGYFKLIDEGDLATYTRDLGRVWRIAEVSTKPYPSGRASHATLGTLAALRAEGVIAPDRIATIHAEVPPLIARLVGRPPMPEMSPAYARLCLPFLTALMLRDGMIDPRCFTSGQFADPTLRALAEKLTVSVDTNPDLNALSPQRLTIALTDGTRIERAIADTLGSPGAPLDAASATAKQRLARALADPAADPRLFDAPLAYLTQTEPQ</sequence>
<dbReference type="InterPro" id="IPR042183">
    <property type="entry name" value="MmgE/PrpD_sf_1"/>
</dbReference>
<dbReference type="Gene3D" id="3.30.1330.120">
    <property type="entry name" value="2-methylcitrate dehydratase PrpD"/>
    <property type="match status" value="1"/>
</dbReference>
<gene>
    <name evidence="4" type="ORF">ACFONA_13470</name>
</gene>
<dbReference type="PANTHER" id="PTHR16943:SF8">
    <property type="entry name" value="2-METHYLCITRATE DEHYDRATASE"/>
    <property type="match status" value="1"/>
</dbReference>
<name>A0ABV7SWA3_9SPHN</name>
<evidence type="ECO:0000259" key="3">
    <source>
        <dbReference type="Pfam" id="PF19305"/>
    </source>
</evidence>
<accession>A0ABV7SWA3</accession>
<dbReference type="InterPro" id="IPR036148">
    <property type="entry name" value="MmgE/PrpD_sf"/>
</dbReference>
<dbReference type="InterPro" id="IPR042188">
    <property type="entry name" value="MmgE/PrpD_sf_2"/>
</dbReference>
<dbReference type="InterPro" id="IPR045336">
    <property type="entry name" value="MmgE_PrpD_N"/>
</dbReference>
<keyword evidence="5" id="KW-1185">Reference proteome</keyword>
<dbReference type="RefSeq" id="WP_261292957.1">
    <property type="nucleotide sequence ID" value="NZ_JANQBK010000001.1"/>
</dbReference>
<organism evidence="4 5">
    <name type="scientific">Sphingomonas hylomeconis</name>
    <dbReference type="NCBI Taxonomy" id="1395958"/>
    <lineage>
        <taxon>Bacteria</taxon>
        <taxon>Pseudomonadati</taxon>
        <taxon>Pseudomonadota</taxon>
        <taxon>Alphaproteobacteria</taxon>
        <taxon>Sphingomonadales</taxon>
        <taxon>Sphingomonadaceae</taxon>
        <taxon>Sphingomonas</taxon>
    </lineage>
</organism>
<dbReference type="Pfam" id="PF03972">
    <property type="entry name" value="MmgE_PrpD_N"/>
    <property type="match status" value="1"/>
</dbReference>
<protein>
    <submittedName>
        <fullName evidence="4">MmgE/PrpD family protein</fullName>
    </submittedName>
</protein>
<dbReference type="InterPro" id="IPR045337">
    <property type="entry name" value="MmgE_PrpD_C"/>
</dbReference>
<dbReference type="Proteomes" id="UP001595713">
    <property type="component" value="Unassembled WGS sequence"/>
</dbReference>
<evidence type="ECO:0000313" key="4">
    <source>
        <dbReference type="EMBL" id="MFC3581176.1"/>
    </source>
</evidence>
<dbReference type="Pfam" id="PF19305">
    <property type="entry name" value="MmgE_PrpD_C"/>
    <property type="match status" value="1"/>
</dbReference>
<dbReference type="PANTHER" id="PTHR16943">
    <property type="entry name" value="2-METHYLCITRATE DEHYDRATASE-RELATED"/>
    <property type="match status" value="1"/>
</dbReference>
<evidence type="ECO:0000256" key="1">
    <source>
        <dbReference type="ARBA" id="ARBA00006174"/>
    </source>
</evidence>
<feature type="domain" description="MmgE/PrpD C-terminal" evidence="3">
    <location>
        <begin position="262"/>
        <end position="409"/>
    </location>
</feature>
<dbReference type="SUPFAM" id="SSF103378">
    <property type="entry name" value="2-methylcitrate dehydratase PrpD"/>
    <property type="match status" value="1"/>
</dbReference>
<reference evidence="5" key="1">
    <citation type="journal article" date="2019" name="Int. J. Syst. Evol. Microbiol.">
        <title>The Global Catalogue of Microorganisms (GCM) 10K type strain sequencing project: providing services to taxonomists for standard genome sequencing and annotation.</title>
        <authorList>
            <consortium name="The Broad Institute Genomics Platform"/>
            <consortium name="The Broad Institute Genome Sequencing Center for Infectious Disease"/>
            <person name="Wu L."/>
            <person name="Ma J."/>
        </authorList>
    </citation>
    <scope>NUCLEOTIDE SEQUENCE [LARGE SCALE GENOMIC DNA]</scope>
    <source>
        <strain evidence="5">KCTC 42739</strain>
    </source>
</reference>